<feature type="transmembrane region" description="Helical" evidence="1">
    <location>
        <begin position="80"/>
        <end position="97"/>
    </location>
</feature>
<dbReference type="InterPro" id="IPR051311">
    <property type="entry name" value="DedA_domain"/>
</dbReference>
<evidence type="ECO:0000313" key="3">
    <source>
        <dbReference type="EMBL" id="QSZ43032.1"/>
    </source>
</evidence>
<accession>A0A975B2H3</accession>
<keyword evidence="1" id="KW-0812">Transmembrane</keyword>
<keyword evidence="1" id="KW-1133">Transmembrane helix</keyword>
<keyword evidence="4" id="KW-1185">Reference proteome</keyword>
<dbReference type="AlphaFoldDB" id="A0A975B2H3"/>
<keyword evidence="1" id="KW-0472">Membrane</keyword>
<organism evidence="3 4">
    <name type="scientific">Sulfurimonas aquatica</name>
    <dbReference type="NCBI Taxonomy" id="2672570"/>
    <lineage>
        <taxon>Bacteria</taxon>
        <taxon>Pseudomonadati</taxon>
        <taxon>Campylobacterota</taxon>
        <taxon>Epsilonproteobacteria</taxon>
        <taxon>Campylobacterales</taxon>
        <taxon>Sulfurimonadaceae</taxon>
        <taxon>Sulfurimonas</taxon>
    </lineage>
</organism>
<dbReference type="PANTHER" id="PTHR42709:SF4">
    <property type="entry name" value="INNER MEMBRANE PROTEIN YQAA"/>
    <property type="match status" value="1"/>
</dbReference>
<proteinExistence type="predicted"/>
<dbReference type="Pfam" id="PF09335">
    <property type="entry name" value="VTT_dom"/>
    <property type="match status" value="1"/>
</dbReference>
<feature type="transmembrane region" description="Helical" evidence="1">
    <location>
        <begin position="6"/>
        <end position="29"/>
    </location>
</feature>
<evidence type="ECO:0000313" key="4">
    <source>
        <dbReference type="Proteomes" id="UP000671852"/>
    </source>
</evidence>
<name>A0A975B2H3_9BACT</name>
<dbReference type="Proteomes" id="UP000671852">
    <property type="component" value="Chromosome"/>
</dbReference>
<evidence type="ECO:0000259" key="2">
    <source>
        <dbReference type="Pfam" id="PF09335"/>
    </source>
</evidence>
<dbReference type="PANTHER" id="PTHR42709">
    <property type="entry name" value="ALKALINE PHOSPHATASE LIKE PROTEIN"/>
    <property type="match status" value="1"/>
</dbReference>
<gene>
    <name evidence="3" type="ORF">GJV85_00310</name>
</gene>
<feature type="domain" description="VTT" evidence="2">
    <location>
        <begin position="5"/>
        <end position="95"/>
    </location>
</feature>
<dbReference type="KEGG" id="saqt:GJV85_00310"/>
<dbReference type="InterPro" id="IPR032816">
    <property type="entry name" value="VTT_dom"/>
</dbReference>
<protein>
    <submittedName>
        <fullName evidence="3">DedA family protein</fullName>
    </submittedName>
</protein>
<feature type="transmembrane region" description="Helical" evidence="1">
    <location>
        <begin position="52"/>
        <end position="74"/>
    </location>
</feature>
<reference evidence="3" key="1">
    <citation type="submission" date="2019-11" db="EMBL/GenBank/DDBJ databases">
        <authorList>
            <person name="Kojima H."/>
        </authorList>
    </citation>
    <scope>NUCLEOTIDE SEQUENCE</scope>
    <source>
        <strain evidence="3">H1576</strain>
    </source>
</reference>
<dbReference type="EMBL" id="CP046072">
    <property type="protein sequence ID" value="QSZ43032.1"/>
    <property type="molecule type" value="Genomic_DNA"/>
</dbReference>
<sequence>MPTLNAILSASSGNILAIIFNYYLGYFLYEKTKTKLLKSKIGNRSYALGHKYGYFALLLSWLPIVGDPLTLVAGLVRLKFVWFVIIAGVLRVARYYFLTLMI</sequence>
<evidence type="ECO:0000256" key="1">
    <source>
        <dbReference type="SAM" id="Phobius"/>
    </source>
</evidence>
<reference evidence="3" key="2">
    <citation type="submission" date="2021-04" db="EMBL/GenBank/DDBJ databases">
        <title>Isolation and characterization of a novel species of the genus Sulfurimonas.</title>
        <authorList>
            <person name="Fukui M."/>
        </authorList>
    </citation>
    <scope>NUCLEOTIDE SEQUENCE</scope>
    <source>
        <strain evidence="3">H1576</strain>
    </source>
</reference>